<evidence type="ECO:0000313" key="5">
    <source>
        <dbReference type="EMBL" id="MBC5725080.1"/>
    </source>
</evidence>
<dbReference type="PANTHER" id="PTHR34653">
    <property type="match status" value="1"/>
</dbReference>
<dbReference type="EMBL" id="JACOPL010000005">
    <property type="protein sequence ID" value="MBC5725080.1"/>
    <property type="molecule type" value="Genomic_DNA"/>
</dbReference>
<dbReference type="GO" id="GO:0071973">
    <property type="term" value="P:bacterial-type flagellum-dependent cell motility"/>
    <property type="evidence" value="ECO:0007669"/>
    <property type="project" value="InterPro"/>
</dbReference>
<evidence type="ECO:0000256" key="2">
    <source>
        <dbReference type="ARBA" id="ARBA00009272"/>
    </source>
</evidence>
<name>A0A923LVV3_9FIRM</name>
<organism evidence="5 6">
    <name type="scientific">Agathobaculum faecis</name>
    <dbReference type="NCBI Taxonomy" id="2763013"/>
    <lineage>
        <taxon>Bacteria</taxon>
        <taxon>Bacillati</taxon>
        <taxon>Bacillota</taxon>
        <taxon>Clostridia</taxon>
        <taxon>Eubacteriales</taxon>
        <taxon>Butyricicoccaceae</taxon>
        <taxon>Agathobaculum</taxon>
    </lineage>
</organism>
<sequence>MAVISNIHPLWDALPISVGKEEREYSERTALPVFEQIFQEAIDNVRQTDQEKNKAEYLMATGQLDNPAIRTIASTKAQMSVELLVQLRNKALDAYSELSRMSI</sequence>
<comment type="similarity">
    <text evidence="2 4">Belongs to the FliE family.</text>
</comment>
<dbReference type="Proteomes" id="UP000606499">
    <property type="component" value="Unassembled WGS sequence"/>
</dbReference>
<comment type="subcellular location">
    <subcellularLocation>
        <location evidence="1 4">Bacterial flagellum basal body</location>
    </subcellularLocation>
</comment>
<protein>
    <recommendedName>
        <fullName evidence="4">Flagellar hook-basal body complex protein FliE</fullName>
    </recommendedName>
</protein>
<dbReference type="PANTHER" id="PTHR34653:SF1">
    <property type="entry name" value="FLAGELLAR HOOK-BASAL BODY COMPLEX PROTEIN FLIE"/>
    <property type="match status" value="1"/>
</dbReference>
<keyword evidence="6" id="KW-1185">Reference proteome</keyword>
<dbReference type="RefSeq" id="WP_082397025.1">
    <property type="nucleotide sequence ID" value="NZ_JACOPL010000005.1"/>
</dbReference>
<evidence type="ECO:0000256" key="1">
    <source>
        <dbReference type="ARBA" id="ARBA00004117"/>
    </source>
</evidence>
<evidence type="ECO:0000256" key="4">
    <source>
        <dbReference type="HAMAP-Rule" id="MF_00724"/>
    </source>
</evidence>
<dbReference type="GO" id="GO:0009425">
    <property type="term" value="C:bacterial-type flagellum basal body"/>
    <property type="evidence" value="ECO:0007669"/>
    <property type="project" value="UniProtKB-SubCell"/>
</dbReference>
<dbReference type="GO" id="GO:0003774">
    <property type="term" value="F:cytoskeletal motor activity"/>
    <property type="evidence" value="ECO:0007669"/>
    <property type="project" value="InterPro"/>
</dbReference>
<proteinExistence type="inferred from homology"/>
<dbReference type="Pfam" id="PF02049">
    <property type="entry name" value="FliE"/>
    <property type="match status" value="1"/>
</dbReference>
<accession>A0A923LVV3</accession>
<dbReference type="HAMAP" id="MF_00724">
    <property type="entry name" value="FliE"/>
    <property type="match status" value="1"/>
</dbReference>
<dbReference type="GO" id="GO:0005198">
    <property type="term" value="F:structural molecule activity"/>
    <property type="evidence" value="ECO:0007669"/>
    <property type="project" value="InterPro"/>
</dbReference>
<comment type="caution">
    <text evidence="5">The sequence shown here is derived from an EMBL/GenBank/DDBJ whole genome shotgun (WGS) entry which is preliminary data.</text>
</comment>
<reference evidence="5" key="1">
    <citation type="submission" date="2020-08" db="EMBL/GenBank/DDBJ databases">
        <title>Genome public.</title>
        <authorList>
            <person name="Liu C."/>
            <person name="Sun Q."/>
        </authorList>
    </citation>
    <scope>NUCLEOTIDE SEQUENCE</scope>
    <source>
        <strain evidence="5">NSJ-28</strain>
    </source>
</reference>
<evidence type="ECO:0000256" key="3">
    <source>
        <dbReference type="ARBA" id="ARBA00023143"/>
    </source>
</evidence>
<gene>
    <name evidence="4" type="primary">fliE</name>
    <name evidence="5" type="ORF">H8S45_06370</name>
</gene>
<dbReference type="InterPro" id="IPR001624">
    <property type="entry name" value="FliE"/>
</dbReference>
<keyword evidence="5" id="KW-0969">Cilium</keyword>
<evidence type="ECO:0000313" key="6">
    <source>
        <dbReference type="Proteomes" id="UP000606499"/>
    </source>
</evidence>
<keyword evidence="3 4" id="KW-0975">Bacterial flagellum</keyword>
<keyword evidence="5" id="KW-0282">Flagellum</keyword>
<dbReference type="AlphaFoldDB" id="A0A923LVV3"/>
<keyword evidence="5" id="KW-0966">Cell projection</keyword>